<evidence type="ECO:0000313" key="3">
    <source>
        <dbReference type="Proteomes" id="UP000641588"/>
    </source>
</evidence>
<accession>A0A972H214</accession>
<dbReference type="InterPro" id="IPR000182">
    <property type="entry name" value="GNAT_dom"/>
</dbReference>
<evidence type="ECO:0000259" key="1">
    <source>
        <dbReference type="PROSITE" id="PS51186"/>
    </source>
</evidence>
<gene>
    <name evidence="2" type="ORF">GC093_28595</name>
</gene>
<dbReference type="PROSITE" id="PS51186">
    <property type="entry name" value="GNAT"/>
    <property type="match status" value="1"/>
</dbReference>
<proteinExistence type="predicted"/>
<dbReference type="InterPro" id="IPR051531">
    <property type="entry name" value="N-acetyltransferase"/>
</dbReference>
<dbReference type="Gene3D" id="3.40.630.30">
    <property type="match status" value="1"/>
</dbReference>
<name>A0A972H214_9BACL</name>
<feature type="domain" description="N-acetyltransferase" evidence="1">
    <location>
        <begin position="25"/>
        <end position="185"/>
    </location>
</feature>
<reference evidence="2" key="1">
    <citation type="submission" date="2019-10" db="EMBL/GenBank/DDBJ databases">
        <title>Description of Paenibacillus glebae sp. nov.</title>
        <authorList>
            <person name="Carlier A."/>
            <person name="Qi S."/>
        </authorList>
    </citation>
    <scope>NUCLEOTIDE SEQUENCE</scope>
    <source>
        <strain evidence="2">LMG 31456</strain>
    </source>
</reference>
<dbReference type="InterPro" id="IPR016181">
    <property type="entry name" value="Acyl_CoA_acyltransferase"/>
</dbReference>
<evidence type="ECO:0000313" key="2">
    <source>
        <dbReference type="EMBL" id="NOU97155.1"/>
    </source>
</evidence>
<sequence>MVFYRIYGFRGSENLLQTDCETERLFLRLFQLADAKSVQELAGHEEVARTTLSIPHPYPDGAAEAWIERTRSATEIGTIYSFALVGKENNELIGCVSLRVSKTDNQAELAYWVGRPYWGLGFATEASKRIVVFGFEELGLNRIYAAAMTKNPASYKVMSKIGMKFKEILPKHILKSEVYEDLVLYEMANPNLLR</sequence>
<comment type="caution">
    <text evidence="2">The sequence shown here is derived from an EMBL/GenBank/DDBJ whole genome shotgun (WGS) entry which is preliminary data.</text>
</comment>
<dbReference type="EMBL" id="WHOD01000107">
    <property type="protein sequence ID" value="NOU97155.1"/>
    <property type="molecule type" value="Genomic_DNA"/>
</dbReference>
<dbReference type="GO" id="GO:0016747">
    <property type="term" value="F:acyltransferase activity, transferring groups other than amino-acyl groups"/>
    <property type="evidence" value="ECO:0007669"/>
    <property type="project" value="InterPro"/>
</dbReference>
<dbReference type="AlphaFoldDB" id="A0A972H214"/>
<organism evidence="2 3">
    <name type="scientific">Paenibacillus foliorum</name>
    <dbReference type="NCBI Taxonomy" id="2654974"/>
    <lineage>
        <taxon>Bacteria</taxon>
        <taxon>Bacillati</taxon>
        <taxon>Bacillota</taxon>
        <taxon>Bacilli</taxon>
        <taxon>Bacillales</taxon>
        <taxon>Paenibacillaceae</taxon>
        <taxon>Paenibacillus</taxon>
    </lineage>
</organism>
<dbReference type="Proteomes" id="UP000641588">
    <property type="component" value="Unassembled WGS sequence"/>
</dbReference>
<keyword evidence="3" id="KW-1185">Reference proteome</keyword>
<protein>
    <submittedName>
        <fullName evidence="2">GNAT family N-acetyltransferase</fullName>
    </submittedName>
</protein>
<dbReference type="SUPFAM" id="SSF55729">
    <property type="entry name" value="Acyl-CoA N-acyltransferases (Nat)"/>
    <property type="match status" value="1"/>
</dbReference>
<dbReference type="Pfam" id="PF13302">
    <property type="entry name" value="Acetyltransf_3"/>
    <property type="match status" value="1"/>
</dbReference>
<dbReference type="PANTHER" id="PTHR43792">
    <property type="entry name" value="GNAT FAMILY, PUTATIVE (AFU_ORTHOLOGUE AFUA_3G00765)-RELATED-RELATED"/>
    <property type="match status" value="1"/>
</dbReference>